<dbReference type="Pfam" id="PF08659">
    <property type="entry name" value="KR"/>
    <property type="match status" value="1"/>
</dbReference>
<dbReference type="InterPro" id="IPR023213">
    <property type="entry name" value="CAT-like_dom_sf"/>
</dbReference>
<dbReference type="Pfam" id="PF00550">
    <property type="entry name" value="PP-binding"/>
    <property type="match status" value="1"/>
</dbReference>
<keyword evidence="2" id="KW-0596">Phosphopantetheine</keyword>
<dbReference type="PROSITE" id="PS50075">
    <property type="entry name" value="CARRIER"/>
    <property type="match status" value="1"/>
</dbReference>
<dbReference type="InterPro" id="IPR009081">
    <property type="entry name" value="PP-bd_ACP"/>
</dbReference>
<dbReference type="Pfam" id="PF00501">
    <property type="entry name" value="AMP-binding"/>
    <property type="match status" value="1"/>
</dbReference>
<dbReference type="RefSeq" id="WP_077864662.1">
    <property type="nucleotide sequence ID" value="NZ_LZYZ01000002.1"/>
</dbReference>
<dbReference type="SUPFAM" id="SSF52777">
    <property type="entry name" value="CoA-dependent acyltransferases"/>
    <property type="match status" value="2"/>
</dbReference>
<dbReference type="GO" id="GO:0031177">
    <property type="term" value="F:phosphopantetheine binding"/>
    <property type="evidence" value="ECO:0007669"/>
    <property type="project" value="TreeGrafter"/>
</dbReference>
<accession>A0A1S8ND41</accession>
<comment type="caution">
    <text evidence="5">The sequence shown here is derived from an EMBL/GenBank/DDBJ whole genome shotgun (WGS) entry which is preliminary data.</text>
</comment>
<dbReference type="InterPro" id="IPR000873">
    <property type="entry name" value="AMP-dep_synth/lig_dom"/>
</dbReference>
<feature type="domain" description="Carrier" evidence="4">
    <location>
        <begin position="1627"/>
        <end position="1702"/>
    </location>
</feature>
<dbReference type="GO" id="GO:0005737">
    <property type="term" value="C:cytoplasm"/>
    <property type="evidence" value="ECO:0007669"/>
    <property type="project" value="TreeGrafter"/>
</dbReference>
<dbReference type="GO" id="GO:0003824">
    <property type="term" value="F:catalytic activity"/>
    <property type="evidence" value="ECO:0007669"/>
    <property type="project" value="InterPro"/>
</dbReference>
<proteinExistence type="predicted"/>
<keyword evidence="3" id="KW-0597">Phosphoprotein</keyword>
<dbReference type="Proteomes" id="UP000191154">
    <property type="component" value="Unassembled WGS sequence"/>
</dbReference>
<dbReference type="SUPFAM" id="SSF51735">
    <property type="entry name" value="NAD(P)-binding Rossmann-fold domains"/>
    <property type="match status" value="1"/>
</dbReference>
<dbReference type="PANTHER" id="PTHR45527:SF1">
    <property type="entry name" value="FATTY ACID SYNTHASE"/>
    <property type="match status" value="1"/>
</dbReference>
<dbReference type="GO" id="GO:0044550">
    <property type="term" value="P:secondary metabolite biosynthetic process"/>
    <property type="evidence" value="ECO:0007669"/>
    <property type="project" value="TreeGrafter"/>
</dbReference>
<dbReference type="Gene3D" id="3.30.559.10">
    <property type="entry name" value="Chloramphenicol acetyltransferase-like domain"/>
    <property type="match status" value="1"/>
</dbReference>
<evidence type="ECO:0000256" key="1">
    <source>
        <dbReference type="ARBA" id="ARBA00001957"/>
    </source>
</evidence>
<comment type="cofactor">
    <cofactor evidence="1">
        <name>pantetheine 4'-phosphate</name>
        <dbReference type="ChEBI" id="CHEBI:47942"/>
    </cofactor>
</comment>
<name>A0A1S8ND41_CLOSA</name>
<protein>
    <submittedName>
        <fullName evidence="5">Polyketide synthase PksJ</fullName>
    </submittedName>
</protein>
<evidence type="ECO:0000313" key="5">
    <source>
        <dbReference type="EMBL" id="OOM14397.1"/>
    </source>
</evidence>
<dbReference type="Gene3D" id="3.40.50.12780">
    <property type="entry name" value="N-terminal domain of ligase-like"/>
    <property type="match status" value="1"/>
</dbReference>
<dbReference type="Gene3D" id="3.30.559.30">
    <property type="entry name" value="Nonribosomal peptide synthetase, condensation domain"/>
    <property type="match status" value="1"/>
</dbReference>
<dbReference type="InterPro" id="IPR042099">
    <property type="entry name" value="ANL_N_sf"/>
</dbReference>
<reference evidence="5 6" key="1">
    <citation type="submission" date="2016-05" db="EMBL/GenBank/DDBJ databases">
        <title>Microbial solvent formation.</title>
        <authorList>
            <person name="Poehlein A."/>
            <person name="Montoya Solano J.D."/>
            <person name="Flitsch S."/>
            <person name="Krabben P."/>
            <person name="Duerre P."/>
            <person name="Daniel R."/>
        </authorList>
    </citation>
    <scope>NUCLEOTIDE SEQUENCE [LARGE SCALE GENOMIC DNA]</scope>
    <source>
        <strain evidence="5 6">L1-8</strain>
    </source>
</reference>
<dbReference type="InterPro" id="IPR013968">
    <property type="entry name" value="PKS_KR"/>
</dbReference>
<dbReference type="PROSITE" id="PS00455">
    <property type="entry name" value="AMP_BINDING"/>
    <property type="match status" value="1"/>
</dbReference>
<dbReference type="GO" id="GO:0008610">
    <property type="term" value="P:lipid biosynthetic process"/>
    <property type="evidence" value="ECO:0007669"/>
    <property type="project" value="UniProtKB-ARBA"/>
</dbReference>
<dbReference type="EMBL" id="LZYZ01000002">
    <property type="protein sequence ID" value="OOM14397.1"/>
    <property type="molecule type" value="Genomic_DNA"/>
</dbReference>
<evidence type="ECO:0000256" key="3">
    <source>
        <dbReference type="ARBA" id="ARBA00022553"/>
    </source>
</evidence>
<dbReference type="PANTHER" id="PTHR45527">
    <property type="entry name" value="NONRIBOSOMAL PEPTIDE SYNTHETASE"/>
    <property type="match status" value="1"/>
</dbReference>
<dbReference type="Pfam" id="PF00668">
    <property type="entry name" value="Condensation"/>
    <property type="match status" value="1"/>
</dbReference>
<dbReference type="InterPro" id="IPR020845">
    <property type="entry name" value="AMP-binding_CS"/>
</dbReference>
<dbReference type="InterPro" id="IPR036291">
    <property type="entry name" value="NAD(P)-bd_dom_sf"/>
</dbReference>
<dbReference type="GO" id="GO:0043041">
    <property type="term" value="P:amino acid activation for nonribosomal peptide biosynthetic process"/>
    <property type="evidence" value="ECO:0007669"/>
    <property type="project" value="TreeGrafter"/>
</dbReference>
<dbReference type="SUPFAM" id="SSF47336">
    <property type="entry name" value="ACP-like"/>
    <property type="match status" value="1"/>
</dbReference>
<organism evidence="5 6">
    <name type="scientific">Clostridium saccharobutylicum</name>
    <dbReference type="NCBI Taxonomy" id="169679"/>
    <lineage>
        <taxon>Bacteria</taxon>
        <taxon>Bacillati</taxon>
        <taxon>Bacillota</taxon>
        <taxon>Clostridia</taxon>
        <taxon>Eubacteriales</taxon>
        <taxon>Clostridiaceae</taxon>
        <taxon>Clostridium</taxon>
    </lineage>
</organism>
<evidence type="ECO:0000256" key="2">
    <source>
        <dbReference type="ARBA" id="ARBA00022450"/>
    </source>
</evidence>
<dbReference type="InterPro" id="IPR045851">
    <property type="entry name" value="AMP-bd_C_sf"/>
</dbReference>
<dbReference type="Gene3D" id="1.10.1200.10">
    <property type="entry name" value="ACP-like"/>
    <property type="match status" value="1"/>
</dbReference>
<dbReference type="InterPro" id="IPR001242">
    <property type="entry name" value="Condensation_dom"/>
</dbReference>
<evidence type="ECO:0000313" key="6">
    <source>
        <dbReference type="Proteomes" id="UP000191154"/>
    </source>
</evidence>
<evidence type="ECO:0000259" key="4">
    <source>
        <dbReference type="PROSITE" id="PS50075"/>
    </source>
</evidence>
<gene>
    <name evidence="5" type="primary">pksJ_2</name>
    <name evidence="5" type="ORF">CLOSAC_12700</name>
</gene>
<sequence length="1714" mass="198155">MSSILEKIQKFSPEQKEKLLNILKTDGEKYNIFPLSSEQNRMWYLYKIDKDNSYYNVVFKIDLNSDISCEIIKEAIRNIVEKNSALRTQILEIKDNVYQSILKFDDVKIPIEFFECDEDDWEDVYNDVVLEEKNKPFDLENEIPIRFKVYELSDETKKLIVSTHHMFTDGWSMGILRKDFEQISMNLMGLKETVNNTKRYSYIDYVKWQNKINIDEDLKYWKHRIENTKTFLSLPTDYKRSSENRADGKSVSKTFSVKETEEIKEFAKTNRVSVFTVFLSCYYLTLSKMCNQYNIAIGTPVFNRIKEQFHNTIGFFANTIVLTKDIRKDDNFLKFLKDVHDVVLEGMEHQSLPFDLLVEKSKVKRENNINPIFQAFFNMESEKLFNNEDSTEYVGPVEVSEIDSKVQFDIIFGILERDKKYSIGFSYKTCLFSESTMLSALTLYRKIIKHYIRNAEDNLSLDFINASKFEFQSYEEEIRDCIQKVNDISNNYVSRTVYCDNKYFVFYISNEEIDLKNIMLKIKEYTDMKVAFIRLNNFPYDKDGVIDNERLKSEAEKLNEFIIKYDEKNLFNSFGYYEFENNENSRELINENEYLIKDSNNKELDELIVEEEYSYLDGGKIEEIKFKTLDDLLLLMDEKFIDKKIDCIQFGGELNTITYKELLKEAEIASSNMKAMGIKEGAYVVLQIENLRDFIKAFWGTLLAGAIVIPLGLPPNLEYRSDEAASKKLIRVSGVLNEPYLICGEKERDGVLSLGNEVKAEKIILNKDLFIDNNYEFVKAKRNEKEVAMILFTSGSTGIPKGVQLSHRNIIKRSQSTRERYKFTDQEVSLNWMPLDHVCGILMCHICDTFNASEQIHVASNEILKDPLNWLILLDKYKATMTWAPNFAYGLVLEQRDRIGNLNISLENCKFIVNAGEAINYTACNEFMERMKKFKLPQTAMYPSWGMTETCSCMIFSDDFGKVLYKNSVAVGIPNIGTKAKIVDENMNLVPCGKIGKLFVGGETINQGYYKNDAENKKCFTSDGWFDTGDLATIKNGEIVITGRCKDILIVNGVNVSCLEIEKSLEEIDGLMSGGIACCPIQNEKTSKDKIIICYSITEQNRNIQNEIHKAISQKLVSEFGLIVDGFIPVEESKMPRTSIGKIEKTKIREGYKNNVFKVIEVNVEGNLINNFYSIDNVPQKLIGADNDIFGNMIILGKDVYKEDLLQEVSNFYELNAEFISLDDDNGNVYENIKEAIVKSSKIANIAILGSDDSMELVSKIVKEINSNELIGRVNMMVIGNQTENCTLLKGYLASAVVENSNIYCKLCITNSIRDAIREFKDKFWIYKHFIYVQIENNIRKVEQLIRFNLEQLEVNFESYLNKTYVVLGGMGGIGYPLCKYLLDKFNCNLVVVGRKDESEVLDKLNELSNLGNIKYYKADLSREKATLEVLSNIYNKFGDFDGIINLIGDQKTSSHIGNIEENLIKNHNKEIIENGIKVRKQIIEEIDKFLENKDNKQVVILSSITGLFGGNSFGLYSSSSSYLLYYQLKNKNNKLKVIASTKWRNIGMSEGDNNNDEDILRQIGYDVFEEYDGIKSLIIMMASNKEKILMGINDLNYKVSRYVYVEERFNGLTLKENYQINCSDNERNIDFENRLRIIWKKVIKRKEINVDDKFFEVGGNSLKNISLMNNINQEFNVNIPITDLFKYSTIRQMARRLTMVTKNENEDTLLIEI</sequence>
<dbReference type="InterPro" id="IPR036736">
    <property type="entry name" value="ACP-like_sf"/>
</dbReference>
<dbReference type="Gene3D" id="3.40.50.720">
    <property type="entry name" value="NAD(P)-binding Rossmann-like Domain"/>
    <property type="match status" value="1"/>
</dbReference>
<dbReference type="SUPFAM" id="SSF56801">
    <property type="entry name" value="Acetyl-CoA synthetase-like"/>
    <property type="match status" value="1"/>
</dbReference>
<dbReference type="Gene3D" id="3.30.300.30">
    <property type="match status" value="1"/>
</dbReference>